<name>A0ABD5WVT4_9EURY</name>
<dbReference type="EMBL" id="JBHSZH010000005">
    <property type="protein sequence ID" value="MFC7081913.1"/>
    <property type="molecule type" value="Genomic_DNA"/>
</dbReference>
<sequence length="46" mass="5333">MAALRRPRELQLVHPALDELRDEEFVVHVLLVPGRRHSWAGWSSSD</sequence>
<proteinExistence type="predicted"/>
<comment type="caution">
    <text evidence="1">The sequence shown here is derived from an EMBL/GenBank/DDBJ whole genome shotgun (WGS) entry which is preliminary data.</text>
</comment>
<protein>
    <submittedName>
        <fullName evidence="1">Uncharacterized protein</fullName>
    </submittedName>
</protein>
<dbReference type="RefSeq" id="WP_382210458.1">
    <property type="nucleotide sequence ID" value="NZ_JBHSZH010000005.1"/>
</dbReference>
<accession>A0ABD5WVT4</accession>
<dbReference type="AlphaFoldDB" id="A0ABD5WVT4"/>
<keyword evidence="2" id="KW-1185">Reference proteome</keyword>
<gene>
    <name evidence="1" type="ORF">ACFQJ6_19270</name>
</gene>
<evidence type="ECO:0000313" key="1">
    <source>
        <dbReference type="EMBL" id="MFC7081913.1"/>
    </source>
</evidence>
<reference evidence="1 2" key="1">
    <citation type="journal article" date="2019" name="Int. J. Syst. Evol. Microbiol.">
        <title>The Global Catalogue of Microorganisms (GCM) 10K type strain sequencing project: providing services to taxonomists for standard genome sequencing and annotation.</title>
        <authorList>
            <consortium name="The Broad Institute Genomics Platform"/>
            <consortium name="The Broad Institute Genome Sequencing Center for Infectious Disease"/>
            <person name="Wu L."/>
            <person name="Ma J."/>
        </authorList>
    </citation>
    <scope>NUCLEOTIDE SEQUENCE [LARGE SCALE GENOMIC DNA]</scope>
    <source>
        <strain evidence="1 2">DT72</strain>
    </source>
</reference>
<evidence type="ECO:0000313" key="2">
    <source>
        <dbReference type="Proteomes" id="UP001596407"/>
    </source>
</evidence>
<organism evidence="1 2">
    <name type="scientific">Halorussus caseinilyticus</name>
    <dbReference type="NCBI Taxonomy" id="3034025"/>
    <lineage>
        <taxon>Archaea</taxon>
        <taxon>Methanobacteriati</taxon>
        <taxon>Methanobacteriota</taxon>
        <taxon>Stenosarchaea group</taxon>
        <taxon>Halobacteria</taxon>
        <taxon>Halobacteriales</taxon>
        <taxon>Haladaptataceae</taxon>
        <taxon>Halorussus</taxon>
    </lineage>
</organism>
<dbReference type="Proteomes" id="UP001596407">
    <property type="component" value="Unassembled WGS sequence"/>
</dbReference>